<evidence type="ECO:0000313" key="2">
    <source>
        <dbReference type="EMBL" id="KAG5661762.1"/>
    </source>
</evidence>
<proteinExistence type="predicted"/>
<evidence type="ECO:0000256" key="1">
    <source>
        <dbReference type="SAM" id="SignalP"/>
    </source>
</evidence>
<organism evidence="2 3">
    <name type="scientific">Fusarium avenaceum</name>
    <dbReference type="NCBI Taxonomy" id="40199"/>
    <lineage>
        <taxon>Eukaryota</taxon>
        <taxon>Fungi</taxon>
        <taxon>Dikarya</taxon>
        <taxon>Ascomycota</taxon>
        <taxon>Pezizomycotina</taxon>
        <taxon>Sordariomycetes</taxon>
        <taxon>Hypocreomycetidae</taxon>
        <taxon>Hypocreales</taxon>
        <taxon>Nectriaceae</taxon>
        <taxon>Fusarium</taxon>
        <taxon>Fusarium tricinctum species complex</taxon>
    </lineage>
</organism>
<dbReference type="EMBL" id="JAGPUO010000006">
    <property type="protein sequence ID" value="KAG5661762.1"/>
    <property type="molecule type" value="Genomic_DNA"/>
</dbReference>
<sequence>MKTFFAVLLALTAVMAAPAPASDAAVAAAGKQVTACACSNAAGDTQVYGYCQYIGGGIVKLDGQEFCFPAATWSEYMETHFTADFCPQQYKGYPTPVCKTTTVCKTIGDYQDILASGVAGLVSLGLTLCNGLHNYFSAIKDRHGDIETATQSLALLQSHICIIQSSTLKLGHRHALAASGVNADLNGSENSSGTYQKWQKQKMFAQYPFDQKKRFQLQEHLSRANITLSSFVQSFNLDVNIGISDDLQVLKRDLHDNDSTTHSMLRVIASQLNTINLISQPNNMMEVTTYVTQIGGQATAASNNPGPTKLLYMRNSEAEQDLCHFWVQETSREIIKQLRAAYESGVASPFDVDLAGNNIAHQCIETFMLYLVTRYDSQSNRLVIKLISTLLSSLFDIGVPVTTPNFHQGTVLDPIIENPDYLWALPRLYSLITNRDPGFCGTELAYSDVDGSLMADSYWLEQLEIYSNHLDISEGLTIGFDATFLAIMGKDEASLQGILQDPNFDIMEHISRKDLYGRTLLHIVVSWPTGLSLILEHNPLLLSQHPFRSYDATPLDFALTAVPDFQAAYLARCAAHMLTMRFLGIRHFPMCGDYWPCEGRVGRDPGLIEEWSEIVEEDRTLVEQLSNLDLEFEEESKRRNESVTDFLSGYWWSRMEEVQRDMERPLSVDERRGFLDIGVILDDETDNHCDPDSE</sequence>
<feature type="chain" id="PRO_5040177833" evidence="1">
    <location>
        <begin position="17"/>
        <end position="694"/>
    </location>
</feature>
<dbReference type="AlphaFoldDB" id="A0A9P7HB94"/>
<gene>
    <name evidence="2" type="ORF">KAF25_004001</name>
</gene>
<reference evidence="2" key="1">
    <citation type="submission" date="2021-04" db="EMBL/GenBank/DDBJ databases">
        <title>Draft genome of Fusarium avenaceum strain F156N33, isolated from an atmospheric sample in Virginia.</title>
        <authorList>
            <person name="Yang S."/>
            <person name="Vinatzer B.A."/>
            <person name="Coleman J."/>
        </authorList>
    </citation>
    <scope>NUCLEOTIDE SEQUENCE</scope>
    <source>
        <strain evidence="2">F156N33</strain>
    </source>
</reference>
<evidence type="ECO:0000313" key="3">
    <source>
        <dbReference type="Proteomes" id="UP000782241"/>
    </source>
</evidence>
<accession>A0A9P7HB94</accession>
<feature type="signal peptide" evidence="1">
    <location>
        <begin position="1"/>
        <end position="16"/>
    </location>
</feature>
<keyword evidence="1" id="KW-0732">Signal</keyword>
<comment type="caution">
    <text evidence="2">The sequence shown here is derived from an EMBL/GenBank/DDBJ whole genome shotgun (WGS) entry which is preliminary data.</text>
</comment>
<keyword evidence="3" id="KW-1185">Reference proteome</keyword>
<dbReference type="Proteomes" id="UP000782241">
    <property type="component" value="Unassembled WGS sequence"/>
</dbReference>
<protein>
    <submittedName>
        <fullName evidence="2">Uncharacterized protein</fullName>
    </submittedName>
</protein>
<name>A0A9P7HB94_9HYPO</name>